<dbReference type="Pfam" id="PF13191">
    <property type="entry name" value="AAA_16"/>
    <property type="match status" value="1"/>
</dbReference>
<dbReference type="InterPro" id="IPR036388">
    <property type="entry name" value="WH-like_DNA-bd_sf"/>
</dbReference>
<evidence type="ECO:0000256" key="1">
    <source>
        <dbReference type="ARBA" id="ARBA00022741"/>
    </source>
</evidence>
<dbReference type="PROSITE" id="PS00622">
    <property type="entry name" value="HTH_LUXR_1"/>
    <property type="match status" value="1"/>
</dbReference>
<organism evidence="4 5">
    <name type="scientific">Nocardioides bigeumensis</name>
    <dbReference type="NCBI Taxonomy" id="433657"/>
    <lineage>
        <taxon>Bacteria</taxon>
        <taxon>Bacillati</taxon>
        <taxon>Actinomycetota</taxon>
        <taxon>Actinomycetes</taxon>
        <taxon>Propionibacteriales</taxon>
        <taxon>Nocardioidaceae</taxon>
        <taxon>Nocardioides</taxon>
    </lineage>
</organism>
<dbReference type="CDD" id="cd06170">
    <property type="entry name" value="LuxR_C_like"/>
    <property type="match status" value="1"/>
</dbReference>
<dbReference type="InterPro" id="IPR041664">
    <property type="entry name" value="AAA_16"/>
</dbReference>
<dbReference type="InterPro" id="IPR000792">
    <property type="entry name" value="Tscrpt_reg_LuxR_C"/>
</dbReference>
<reference evidence="4 5" key="1">
    <citation type="journal article" date="2019" name="Int. J. Syst. Evol. Microbiol.">
        <title>The Global Catalogue of Microorganisms (GCM) 10K type strain sequencing project: providing services to taxonomists for standard genome sequencing and annotation.</title>
        <authorList>
            <consortium name="The Broad Institute Genomics Platform"/>
            <consortium name="The Broad Institute Genome Sequencing Center for Infectious Disease"/>
            <person name="Wu L."/>
            <person name="Ma J."/>
        </authorList>
    </citation>
    <scope>NUCLEOTIDE SEQUENCE [LARGE SCALE GENOMIC DNA]</scope>
    <source>
        <strain evidence="4 5">JCM 16021</strain>
    </source>
</reference>
<feature type="domain" description="HTH luxR-type" evidence="3">
    <location>
        <begin position="851"/>
        <end position="915"/>
    </location>
</feature>
<protein>
    <submittedName>
        <fullName evidence="4">LuxR family transcriptional regulator</fullName>
    </submittedName>
</protein>
<evidence type="ECO:0000313" key="4">
    <source>
        <dbReference type="EMBL" id="GAA2115707.1"/>
    </source>
</evidence>
<dbReference type="PRINTS" id="PR00038">
    <property type="entry name" value="HTHLUXR"/>
</dbReference>
<dbReference type="Gene3D" id="3.40.50.300">
    <property type="entry name" value="P-loop containing nucleotide triphosphate hydrolases"/>
    <property type="match status" value="1"/>
</dbReference>
<keyword evidence="1" id="KW-0547">Nucleotide-binding</keyword>
<evidence type="ECO:0000256" key="2">
    <source>
        <dbReference type="ARBA" id="ARBA00022840"/>
    </source>
</evidence>
<keyword evidence="2" id="KW-0067">ATP-binding</keyword>
<dbReference type="Proteomes" id="UP001500575">
    <property type="component" value="Unassembled WGS sequence"/>
</dbReference>
<dbReference type="InterPro" id="IPR027417">
    <property type="entry name" value="P-loop_NTPase"/>
</dbReference>
<keyword evidence="5" id="KW-1185">Reference proteome</keyword>
<dbReference type="SUPFAM" id="SSF46894">
    <property type="entry name" value="C-terminal effector domain of the bipartite response regulators"/>
    <property type="match status" value="1"/>
</dbReference>
<dbReference type="InterPro" id="IPR016032">
    <property type="entry name" value="Sig_transdc_resp-reg_C-effctor"/>
</dbReference>
<dbReference type="PANTHER" id="PTHR16305:SF35">
    <property type="entry name" value="TRANSCRIPTIONAL ACTIVATOR DOMAIN"/>
    <property type="match status" value="1"/>
</dbReference>
<dbReference type="Gene3D" id="1.10.10.10">
    <property type="entry name" value="Winged helix-like DNA-binding domain superfamily/Winged helix DNA-binding domain"/>
    <property type="match status" value="1"/>
</dbReference>
<dbReference type="SMART" id="SM00421">
    <property type="entry name" value="HTH_LUXR"/>
    <property type="match status" value="1"/>
</dbReference>
<dbReference type="SUPFAM" id="SSF52540">
    <property type="entry name" value="P-loop containing nucleoside triphosphate hydrolases"/>
    <property type="match status" value="1"/>
</dbReference>
<evidence type="ECO:0000259" key="3">
    <source>
        <dbReference type="PROSITE" id="PS50043"/>
    </source>
</evidence>
<sequence>MALVGRHEETSALAQLLGTPVDDPRRAARLVVLEGPPGVGKTSLWDHAVGQAAASGARILLAQGSEAEALPFGGIVDLMSEVGRTELQALPEPLQAALEVATYRAMPGEHPPAASVLSLAVLSILRALAAHTPVLAAIDDLQWLDEPSADALSYAAKRLRHDHVTFLLTRRPGRVSTLERAVRGEQVHRIEVGPLSLGALRQILLERLDVRLPHHLLRRVYDTTGGNPLFAIEVGRLLAARDPGSLGDSIGEDLPVPDDVEDLLGLRVADLGDAVRAVLFAVSLSAELTIEQVRRVAGHRALEDAIAVGVVEVSRGRVRAAHPLLAAAARRRVGDDERAAAHRALAEVVPDEERRVLHLSLATPEPDEALADRVAAAAAQAAARGATRLAVDLSTHALRLTPATVAADDRLLALAGHLHDAGERQRLTELLAGRVESLPTPADRVRGHLLLAGGLIEGVDDMRACFDRALVAAGDDPVLRGRVLANLAVNDAVVAVRDVDRADDLAAEAARATAGAEPELERFALYAHTWTTALRGRRLADLVVRFDAVEGGVVYLTRHPSRVAGQQHVWRGEITAARAVLRGYRDLAEERAQASSTALARLHLCELELRAGNWPEVRRIVDEWAATTDAEQLHWPMFERCRALLAAGRGDVDDAQRWGSHAVSLAEGNGGRWDWLEARRALGTAALLAHDLPVAIDHLGSVWDHAETNGVLDPGVFPVAPDLVEALVECGDLAAAGRLLDVLSERAATQDHPWAALAVRRGRTTVRVAEMSYDDAAGAELDAVAAAYDDLELAFDSARTRLCLGRSQRRARKWGAARTSLDTAASAFDGMDAPGWAAAARAELERVGARRPTAAGALSRGEQRVAELAARGLSNKEIARALSVTVHTVEFHLGHVYSKLGLRSRVQLAAHFPPQ</sequence>
<dbReference type="Pfam" id="PF00196">
    <property type="entry name" value="GerE"/>
    <property type="match status" value="1"/>
</dbReference>
<dbReference type="RefSeq" id="WP_344302064.1">
    <property type="nucleotide sequence ID" value="NZ_BAAAQQ010000002.1"/>
</dbReference>
<dbReference type="EMBL" id="BAAAQQ010000002">
    <property type="protein sequence ID" value="GAA2115707.1"/>
    <property type="molecule type" value="Genomic_DNA"/>
</dbReference>
<name>A0ABN2XPD0_9ACTN</name>
<proteinExistence type="predicted"/>
<accession>A0ABN2XPD0</accession>
<dbReference type="PANTHER" id="PTHR16305">
    <property type="entry name" value="TESTICULAR SOLUBLE ADENYLYL CYCLASE"/>
    <property type="match status" value="1"/>
</dbReference>
<dbReference type="PROSITE" id="PS50043">
    <property type="entry name" value="HTH_LUXR_2"/>
    <property type="match status" value="1"/>
</dbReference>
<comment type="caution">
    <text evidence="4">The sequence shown here is derived from an EMBL/GenBank/DDBJ whole genome shotgun (WGS) entry which is preliminary data.</text>
</comment>
<gene>
    <name evidence="4" type="ORF">GCM10009843_05350</name>
</gene>
<evidence type="ECO:0000313" key="5">
    <source>
        <dbReference type="Proteomes" id="UP001500575"/>
    </source>
</evidence>